<keyword evidence="2" id="KW-1185">Reference proteome</keyword>
<protein>
    <submittedName>
        <fullName evidence="1">Uncharacterized protein</fullName>
    </submittedName>
</protein>
<organism evidence="1 2">
    <name type="scientific">Devosia marina</name>
    <dbReference type="NCBI Taxonomy" id="2683198"/>
    <lineage>
        <taxon>Bacteria</taxon>
        <taxon>Pseudomonadati</taxon>
        <taxon>Pseudomonadota</taxon>
        <taxon>Alphaproteobacteria</taxon>
        <taxon>Hyphomicrobiales</taxon>
        <taxon>Devosiaceae</taxon>
        <taxon>Devosia</taxon>
    </lineage>
</organism>
<dbReference type="EMBL" id="WQRF01000001">
    <property type="protein sequence ID" value="MVS97906.1"/>
    <property type="molecule type" value="Genomic_DNA"/>
</dbReference>
<reference evidence="1 2" key="1">
    <citation type="submission" date="2019-12" db="EMBL/GenBank/DDBJ databases">
        <title>Devosia maris sp. nov., isolated from the deep seawater.</title>
        <authorList>
            <person name="Liu Y."/>
        </authorList>
    </citation>
    <scope>NUCLEOTIDE SEQUENCE [LARGE SCALE GENOMIC DNA]</scope>
    <source>
        <strain evidence="1 2">L53-10-65</strain>
    </source>
</reference>
<evidence type="ECO:0000313" key="2">
    <source>
        <dbReference type="Proteomes" id="UP000438106"/>
    </source>
</evidence>
<comment type="caution">
    <text evidence="1">The sequence shown here is derived from an EMBL/GenBank/DDBJ whole genome shotgun (WGS) entry which is preliminary data.</text>
</comment>
<name>A0A7X3FNY0_9HYPH</name>
<evidence type="ECO:0000313" key="1">
    <source>
        <dbReference type="EMBL" id="MVS97906.1"/>
    </source>
</evidence>
<gene>
    <name evidence="1" type="ORF">GO014_02525</name>
</gene>
<dbReference type="Proteomes" id="UP000438106">
    <property type="component" value="Unassembled WGS sequence"/>
</dbReference>
<accession>A0A7X3FNY0</accession>
<dbReference type="AlphaFoldDB" id="A0A7X3FNY0"/>
<dbReference type="RefSeq" id="WP_157288997.1">
    <property type="nucleotide sequence ID" value="NZ_WQRF01000001.1"/>
</dbReference>
<proteinExistence type="predicted"/>
<sequence>MANAFSTDANASGKSYSSFMPYSPPALVAGLVQHELVAGPTQLTILRIVDETGSASLGDIAEGLGDHPDPTGAVLVMVDLEILVIDYTDVIDQHSVVRRAPETPGPVDAEAEARRPSTFGCESLEVNSISTTTSDAALPTGIEQLATSPLVPTVVVAAGEARRGLGKLSALNRPGIYALIGERQVYVGASASVGTRVASGQQPIGDIKHIVVITDTNDTLCDEDARAAERMLFARIEATRAFAVMNELPMGAAIDAQRYSELDGFLGRACLALRHHGVMFTHGAARAVLSGPRQEAGRVAPLRPFNEMPDGTCMELCFDNGLVALAARQSDNRWIVLEGSDIRIETAASANSSVRFLRSAWLHAGLLELSADGRSFVTTRDLVFSSGSGAAQFCVGSKGRTRDSWVAIDPDGGIDPATPALIAA</sequence>